<evidence type="ECO:0000256" key="4">
    <source>
        <dbReference type="ARBA" id="ARBA00022729"/>
    </source>
</evidence>
<keyword evidence="9" id="KW-1133">Transmembrane helix</keyword>
<organism evidence="11 12">
    <name type="scientific">Enhygromyxa salina</name>
    <dbReference type="NCBI Taxonomy" id="215803"/>
    <lineage>
        <taxon>Bacteria</taxon>
        <taxon>Pseudomonadati</taxon>
        <taxon>Myxococcota</taxon>
        <taxon>Polyangia</taxon>
        <taxon>Nannocystales</taxon>
        <taxon>Nannocystaceae</taxon>
        <taxon>Enhygromyxa</taxon>
    </lineage>
</organism>
<dbReference type="NCBIfam" id="TIGR03303">
    <property type="entry name" value="OM_YaeT"/>
    <property type="match status" value="1"/>
</dbReference>
<dbReference type="PANTHER" id="PTHR12815">
    <property type="entry name" value="SORTING AND ASSEMBLY MACHINERY SAMM50 PROTEIN FAMILY MEMBER"/>
    <property type="match status" value="1"/>
</dbReference>
<name>A0A0C2D977_9BACT</name>
<keyword evidence="4" id="KW-0732">Signal</keyword>
<dbReference type="Pfam" id="PF07244">
    <property type="entry name" value="POTRA"/>
    <property type="match status" value="5"/>
</dbReference>
<evidence type="ECO:0000256" key="5">
    <source>
        <dbReference type="ARBA" id="ARBA00022737"/>
    </source>
</evidence>
<feature type="transmembrane region" description="Helical" evidence="9">
    <location>
        <begin position="21"/>
        <end position="42"/>
    </location>
</feature>
<dbReference type="InterPro" id="IPR034746">
    <property type="entry name" value="POTRA"/>
</dbReference>
<dbReference type="GO" id="GO:0071709">
    <property type="term" value="P:membrane assembly"/>
    <property type="evidence" value="ECO:0007669"/>
    <property type="project" value="InterPro"/>
</dbReference>
<accession>A0A0C2D977</accession>
<evidence type="ECO:0000259" key="10">
    <source>
        <dbReference type="PROSITE" id="PS51779"/>
    </source>
</evidence>
<dbReference type="Proteomes" id="UP000031599">
    <property type="component" value="Unassembled WGS sequence"/>
</dbReference>
<dbReference type="PIRSF" id="PIRSF006076">
    <property type="entry name" value="OM_assembly_OMP85"/>
    <property type="match status" value="1"/>
</dbReference>
<dbReference type="InterPro" id="IPR000184">
    <property type="entry name" value="Bac_surfAg_D15"/>
</dbReference>
<dbReference type="Pfam" id="PF01103">
    <property type="entry name" value="Omp85"/>
    <property type="match status" value="1"/>
</dbReference>
<keyword evidence="6 9" id="KW-0472">Membrane</keyword>
<dbReference type="InterPro" id="IPR010827">
    <property type="entry name" value="BamA/TamA_POTRA"/>
</dbReference>
<dbReference type="InterPro" id="IPR039910">
    <property type="entry name" value="D15-like"/>
</dbReference>
<keyword evidence="3 9" id="KW-0812">Transmembrane</keyword>
<dbReference type="PANTHER" id="PTHR12815:SF47">
    <property type="entry name" value="TRANSLOCATION AND ASSEMBLY MODULE SUBUNIT TAMA"/>
    <property type="match status" value="1"/>
</dbReference>
<feature type="domain" description="POTRA" evidence="10">
    <location>
        <begin position="76"/>
        <end position="147"/>
    </location>
</feature>
<evidence type="ECO:0000313" key="12">
    <source>
        <dbReference type="Proteomes" id="UP000031599"/>
    </source>
</evidence>
<dbReference type="Gene3D" id="3.10.20.310">
    <property type="entry name" value="membrane protein fhac"/>
    <property type="match status" value="5"/>
</dbReference>
<evidence type="ECO:0000256" key="2">
    <source>
        <dbReference type="ARBA" id="ARBA00022452"/>
    </source>
</evidence>
<dbReference type="EMBL" id="JMCC02000014">
    <property type="protein sequence ID" value="KIG18155.1"/>
    <property type="molecule type" value="Genomic_DNA"/>
</dbReference>
<evidence type="ECO:0000256" key="6">
    <source>
        <dbReference type="ARBA" id="ARBA00023136"/>
    </source>
</evidence>
<keyword evidence="5" id="KW-0677">Repeat</keyword>
<evidence type="ECO:0000256" key="3">
    <source>
        <dbReference type="ARBA" id="ARBA00022692"/>
    </source>
</evidence>
<dbReference type="GO" id="GO:0009279">
    <property type="term" value="C:cell outer membrane"/>
    <property type="evidence" value="ECO:0007669"/>
    <property type="project" value="UniProtKB-UniRule"/>
</dbReference>
<evidence type="ECO:0000313" key="11">
    <source>
        <dbReference type="EMBL" id="KIG18155.1"/>
    </source>
</evidence>
<reference evidence="11 12" key="1">
    <citation type="submission" date="2014-12" db="EMBL/GenBank/DDBJ databases">
        <title>Genome assembly of Enhygromyxa salina DSM 15201.</title>
        <authorList>
            <person name="Sharma G."/>
            <person name="Subramanian S."/>
        </authorList>
    </citation>
    <scope>NUCLEOTIDE SEQUENCE [LARGE SCALE GENOMIC DNA]</scope>
    <source>
        <strain evidence="11 12">DSM 15201</strain>
    </source>
</reference>
<dbReference type="PROSITE" id="PS51779">
    <property type="entry name" value="POTRA"/>
    <property type="match status" value="3"/>
</dbReference>
<proteinExistence type="predicted"/>
<feature type="domain" description="POTRA" evidence="10">
    <location>
        <begin position="148"/>
        <end position="227"/>
    </location>
</feature>
<evidence type="ECO:0000256" key="1">
    <source>
        <dbReference type="ARBA" id="ARBA00004370"/>
    </source>
</evidence>
<feature type="domain" description="POTRA" evidence="10">
    <location>
        <begin position="412"/>
        <end position="485"/>
    </location>
</feature>
<dbReference type="AlphaFoldDB" id="A0A0C2D977"/>
<dbReference type="Gene3D" id="2.40.160.50">
    <property type="entry name" value="membrane protein fhac: a member of the omp85/tpsb transporter family"/>
    <property type="match status" value="1"/>
</dbReference>
<comment type="subcellular location">
    <subcellularLocation>
        <location evidence="1">Membrane</location>
    </subcellularLocation>
</comment>
<comment type="caution">
    <text evidence="11">The sequence shown here is derived from an EMBL/GenBank/DDBJ whole genome shotgun (WGS) entry which is preliminary data.</text>
</comment>
<keyword evidence="2" id="KW-1134">Transmembrane beta strand</keyword>
<evidence type="ECO:0000256" key="7">
    <source>
        <dbReference type="ARBA" id="ARBA00023237"/>
    </source>
</evidence>
<dbReference type="InterPro" id="IPR023707">
    <property type="entry name" value="OM_assembly_BamA"/>
</dbReference>
<gene>
    <name evidence="11" type="ORF">DB30_01659</name>
</gene>
<evidence type="ECO:0000256" key="9">
    <source>
        <dbReference type="SAM" id="Phobius"/>
    </source>
</evidence>
<sequence length="875" mass="96952">MALGLWTLARSGRALALGVRPLALGVVAFVMAFMVLLPQLALANNPPGFGGSSSIEPVLRPALLAFEGVEDDVWNQPIAEIRFRGNRRVESDAMLLELDSNVGELVTPDKLARDLKALWALGYFEDVYVEGELAAAGAVLTYVVKERPTIRKLIVEGNSKVKLDDINEILNLEGNSVLELGAVKANVEMIKALYTQNGFFLAEIDYAVRPVEGQPGKVDVVFVVNEAEEVIVRSITFVGNTALTDDDLRKVMITRIGGYLTIVSKKSGGVFNREAFVADYANLRAYYADVGYFDADFEDVEMALSPDRRFVHLTLAVDEGPQYRIGAITGREQTRAGEDPLFPPAILAESIDPLLRTGDVASAGSLQLIQQDIERRYKDKGYAYVNVLPNYQQDREKLLLYVDYQIDKGPLVYIERVNIFGNDRTADKVIRREIVLTEGDLYSESAKEATQLRVLRLGYFEDVQLSTSRGTADDRIVVNVEVVEKLTGTFQIGAGFSTIENFVLQAQIQYDNFLGRGTTVTLVAQLSSLRRLFNFSYSTRYFLDSNWWFIINVFNTSNVYPTFTRGSTGFAVSWGYPIPKVRGLTAFIGYNLEYVQVGFGAVGAVGGIFAPGATTALPEQSLINNLFANGLTSAVTARLVYDTRDNVLFPTSGMFHQLKGEFASKYFGSDNEYNRYTFDARFYVPVIKTERSFRAWVVFRSNFQIGYIQSPTDGGVPVFERYFPGGIYGHGSLRGYRLRSLGPRILVQSSPNPSAALFPFEVGGNLLAALNLELEFMVVPPANIKAVVFADIGNAFNTEAQYCQEPNPEQLPKADPCTSFALQSLRYSMGFGFRWQSPIGPLRFEWGFPLDRLGGTSLLAPEDPVVFEFNVGTGF</sequence>
<evidence type="ECO:0000256" key="8">
    <source>
        <dbReference type="NCBIfam" id="TIGR03303"/>
    </source>
</evidence>
<protein>
    <recommendedName>
        <fullName evidence="8">Outer membrane protein assembly factor BamA</fullName>
    </recommendedName>
</protein>
<keyword evidence="7" id="KW-0998">Cell outer membrane</keyword>